<dbReference type="KEGG" id="tva:4753194"/>
<dbReference type="GO" id="GO:0003713">
    <property type="term" value="F:transcription coactivator activity"/>
    <property type="evidence" value="ECO:0000318"/>
    <property type="project" value="GO_Central"/>
</dbReference>
<dbReference type="SMART" id="SM00803">
    <property type="entry name" value="TAF"/>
    <property type="match status" value="1"/>
</dbReference>
<dbReference type="Pfam" id="PF07571">
    <property type="entry name" value="TAF6_C"/>
    <property type="match status" value="1"/>
</dbReference>
<evidence type="ECO:0000256" key="6">
    <source>
        <dbReference type="SAM" id="Coils"/>
    </source>
</evidence>
<dbReference type="Gene3D" id="1.25.40.770">
    <property type="entry name" value="TAF6, C-terminal HEAT repeat domain"/>
    <property type="match status" value="1"/>
</dbReference>
<evidence type="ECO:0000256" key="4">
    <source>
        <dbReference type="ARBA" id="ARBA00023163"/>
    </source>
</evidence>
<evidence type="ECO:0000256" key="1">
    <source>
        <dbReference type="ARBA" id="ARBA00004123"/>
    </source>
</evidence>
<dbReference type="Proteomes" id="UP000001542">
    <property type="component" value="Unassembled WGS sequence"/>
</dbReference>
<comment type="subcellular location">
    <subcellularLocation>
        <location evidence="1">Nucleus</location>
    </subcellularLocation>
</comment>
<dbReference type="PANTHER" id="PTHR10221:SF9">
    <property type="entry name" value="TRANSCRIPTION INITIATION FACTOR TFIID SUBUNIT 6"/>
    <property type="match status" value="1"/>
</dbReference>
<evidence type="ECO:0000256" key="2">
    <source>
        <dbReference type="ARBA" id="ARBA00007688"/>
    </source>
</evidence>
<comment type="similarity">
    <text evidence="2">Belongs to the TAF6 family.</text>
</comment>
<dbReference type="GO" id="GO:0000124">
    <property type="term" value="C:SAGA complex"/>
    <property type="evidence" value="ECO:0007669"/>
    <property type="project" value="InterPro"/>
</dbReference>
<dbReference type="Pfam" id="PF02969">
    <property type="entry name" value="TAF"/>
    <property type="match status" value="1"/>
</dbReference>
<evidence type="ECO:0000256" key="3">
    <source>
        <dbReference type="ARBA" id="ARBA00023015"/>
    </source>
</evidence>
<protein>
    <recommendedName>
        <fullName evidence="7">TATA box binding protein associated factor (TAF) histone-like fold domain-containing protein</fullName>
    </recommendedName>
</protein>
<evidence type="ECO:0000313" key="8">
    <source>
        <dbReference type="EMBL" id="EAX95440.1"/>
    </source>
</evidence>
<dbReference type="OrthoDB" id="361039at2759"/>
<dbReference type="FunFam" id="1.25.40.770:FF:000008">
    <property type="entry name" value="Uncharacterized protein"/>
    <property type="match status" value="1"/>
</dbReference>
<dbReference type="EMBL" id="DS113805">
    <property type="protein sequence ID" value="EAX95440.1"/>
    <property type="molecule type" value="Genomic_DNA"/>
</dbReference>
<dbReference type="InterPro" id="IPR004823">
    <property type="entry name" value="TAF_TATA-bd_Histone-like_dom"/>
</dbReference>
<dbReference type="VEuPathDB" id="TrichDB:TVAG_243280"/>
<dbReference type="VEuPathDB" id="TrichDB:TVAGG3_0076260"/>
<dbReference type="InterPro" id="IPR046344">
    <property type="entry name" value="TAF6_C_sf"/>
</dbReference>
<keyword evidence="4" id="KW-0804">Transcription</keyword>
<dbReference type="GO" id="GO:0005669">
    <property type="term" value="C:transcription factor TFIID complex"/>
    <property type="evidence" value="ECO:0000318"/>
    <property type="project" value="GO_Central"/>
</dbReference>
<evidence type="ECO:0000313" key="9">
    <source>
        <dbReference type="Proteomes" id="UP000001542"/>
    </source>
</evidence>
<dbReference type="InterPro" id="IPR016024">
    <property type="entry name" value="ARM-type_fold"/>
</dbReference>
<dbReference type="GO" id="GO:0046695">
    <property type="term" value="C:SLIK (SAGA-like) complex"/>
    <property type="evidence" value="ECO:0007669"/>
    <property type="project" value="InterPro"/>
</dbReference>
<dbReference type="PANTHER" id="PTHR10221">
    <property type="entry name" value="TRANSCRIPTION INITIATION FACTOR TFIID SUBUNIT 6"/>
    <property type="match status" value="1"/>
</dbReference>
<dbReference type="eggNOG" id="KOG2549">
    <property type="taxonomic scope" value="Eukaryota"/>
</dbReference>
<dbReference type="InParanoid" id="A2FI12"/>
<reference evidence="8" key="2">
    <citation type="journal article" date="2007" name="Science">
        <title>Draft genome sequence of the sexually transmitted pathogen Trichomonas vaginalis.</title>
        <authorList>
            <person name="Carlton J.M."/>
            <person name="Hirt R.P."/>
            <person name="Silva J.C."/>
            <person name="Delcher A.L."/>
            <person name="Schatz M."/>
            <person name="Zhao Q."/>
            <person name="Wortman J.R."/>
            <person name="Bidwell S.L."/>
            <person name="Alsmark U.C.M."/>
            <person name="Besteiro S."/>
            <person name="Sicheritz-Ponten T."/>
            <person name="Noel C.J."/>
            <person name="Dacks J.B."/>
            <person name="Foster P.G."/>
            <person name="Simillion C."/>
            <person name="Van de Peer Y."/>
            <person name="Miranda-Saavedra D."/>
            <person name="Barton G.J."/>
            <person name="Westrop G.D."/>
            <person name="Mueller S."/>
            <person name="Dessi D."/>
            <person name="Fiori P.L."/>
            <person name="Ren Q."/>
            <person name="Paulsen I."/>
            <person name="Zhang H."/>
            <person name="Bastida-Corcuera F.D."/>
            <person name="Simoes-Barbosa A."/>
            <person name="Brown M.T."/>
            <person name="Hayes R.D."/>
            <person name="Mukherjee M."/>
            <person name="Okumura C.Y."/>
            <person name="Schneider R."/>
            <person name="Smith A.J."/>
            <person name="Vanacova S."/>
            <person name="Villalvazo M."/>
            <person name="Haas B.J."/>
            <person name="Pertea M."/>
            <person name="Feldblyum T.V."/>
            <person name="Utterback T.R."/>
            <person name="Shu C.L."/>
            <person name="Osoegawa K."/>
            <person name="de Jong P.J."/>
            <person name="Hrdy I."/>
            <person name="Horvathova L."/>
            <person name="Zubacova Z."/>
            <person name="Dolezal P."/>
            <person name="Malik S.B."/>
            <person name="Logsdon J.M. Jr."/>
            <person name="Henze K."/>
            <person name="Gupta A."/>
            <person name="Wang C.C."/>
            <person name="Dunne R.L."/>
            <person name="Upcroft J.A."/>
            <person name="Upcroft P."/>
            <person name="White O."/>
            <person name="Salzberg S.L."/>
            <person name="Tang P."/>
            <person name="Chiu C.-H."/>
            <person name="Lee Y.-S."/>
            <person name="Embley T.M."/>
            <person name="Coombs G.H."/>
            <person name="Mottram J.C."/>
            <person name="Tachezy J."/>
            <person name="Fraser-Liggett C.M."/>
            <person name="Johnson P.J."/>
        </authorList>
    </citation>
    <scope>NUCLEOTIDE SEQUENCE [LARGE SCALE GENOMIC DNA]</scope>
    <source>
        <strain evidence="8">G3</strain>
    </source>
</reference>
<name>A2FI12_TRIV3</name>
<accession>A2FI12</accession>
<dbReference type="InterPro" id="IPR009072">
    <property type="entry name" value="Histone-fold"/>
</dbReference>
<dbReference type="SUPFAM" id="SSF48371">
    <property type="entry name" value="ARM repeat"/>
    <property type="match status" value="1"/>
</dbReference>
<sequence>MTKAKQETLRLIFKSLGLNVDNEASLMYPLVEHAQTSILKVLGNALQIAHRCKRTKLTVADINVALESLRLEPLFGYSSQQEPNVVDVNGDNKLLVYDDSFAQLEQYARRELPAYPLATHFDVVWIALNGIGHENLETMELSNEKLENTLNKQHNQQRQKTQDSDYFVVSNIHQFSYVNQKFFGASGSFLMSSKIVDRELMFSKLSVLDCIQTLVPYYIRFSLVQFKDHPNDWDTLYSSLCTVRALVQNPKLEYINCYIQSFITIALSFLLNPEILRTNAIALVRMRELAAEFLLVICDKLSNTYPMVQPHITAQLISVLIEHDYSVSEKFGAFCGLNAFGPQTIAKFVLPHIEMIIKDLVSGPMKDGDRNVRMIAASFYDTLVNAVGLCLYSDTSKSYIKGTLELAPKTGEQREKIFEALGSLLLPFYIDDSVELSI</sequence>
<organism evidence="8 9">
    <name type="scientific">Trichomonas vaginalis (strain ATCC PRA-98 / G3)</name>
    <dbReference type="NCBI Taxonomy" id="412133"/>
    <lineage>
        <taxon>Eukaryota</taxon>
        <taxon>Metamonada</taxon>
        <taxon>Parabasalia</taxon>
        <taxon>Trichomonadida</taxon>
        <taxon>Trichomonadidae</taxon>
        <taxon>Trichomonas</taxon>
    </lineage>
</organism>
<dbReference type="GO" id="GO:0016251">
    <property type="term" value="F:RNA polymerase II general transcription initiation factor activity"/>
    <property type="evidence" value="ECO:0007669"/>
    <property type="project" value="InterPro"/>
</dbReference>
<keyword evidence="5" id="KW-0539">Nucleus</keyword>
<dbReference type="SUPFAM" id="SSF47113">
    <property type="entry name" value="Histone-fold"/>
    <property type="match status" value="1"/>
</dbReference>
<dbReference type="STRING" id="5722.A2FI12"/>
<dbReference type="RefSeq" id="XP_001308370.1">
    <property type="nucleotide sequence ID" value="XM_001308369.1"/>
</dbReference>
<dbReference type="SMR" id="A2FI12"/>
<dbReference type="AlphaFoldDB" id="A2FI12"/>
<dbReference type="Gene3D" id="1.10.20.10">
    <property type="entry name" value="Histone, subunit A"/>
    <property type="match status" value="1"/>
</dbReference>
<keyword evidence="9" id="KW-1185">Reference proteome</keyword>
<dbReference type="CDD" id="cd08050">
    <property type="entry name" value="TAF6C"/>
    <property type="match status" value="1"/>
</dbReference>
<dbReference type="GO" id="GO:0046982">
    <property type="term" value="F:protein heterodimerization activity"/>
    <property type="evidence" value="ECO:0007669"/>
    <property type="project" value="InterPro"/>
</dbReference>
<dbReference type="InterPro" id="IPR011442">
    <property type="entry name" value="TAF6_C"/>
</dbReference>
<feature type="coiled-coil region" evidence="6">
    <location>
        <begin position="136"/>
        <end position="163"/>
    </location>
</feature>
<dbReference type="GO" id="GO:0051123">
    <property type="term" value="P:RNA polymerase II preinitiation complex assembly"/>
    <property type="evidence" value="ECO:0000318"/>
    <property type="project" value="GO_Central"/>
</dbReference>
<reference evidence="8" key="1">
    <citation type="submission" date="2006-10" db="EMBL/GenBank/DDBJ databases">
        <authorList>
            <person name="Amadeo P."/>
            <person name="Zhao Q."/>
            <person name="Wortman J."/>
            <person name="Fraser-Liggett C."/>
            <person name="Carlton J."/>
        </authorList>
    </citation>
    <scope>NUCLEOTIDE SEQUENCE</scope>
    <source>
        <strain evidence="8">G3</strain>
    </source>
</reference>
<gene>
    <name evidence="8" type="ORF">TVAG_243280</name>
</gene>
<dbReference type="CDD" id="cd22917">
    <property type="entry name" value="HFD_TAF6-like"/>
    <property type="match status" value="1"/>
</dbReference>
<feature type="domain" description="TATA box binding protein associated factor (TAF) histone-like fold" evidence="7">
    <location>
        <begin position="2"/>
        <end position="70"/>
    </location>
</feature>
<keyword evidence="3" id="KW-0805">Transcription regulation</keyword>
<evidence type="ECO:0000259" key="7">
    <source>
        <dbReference type="SMART" id="SM00803"/>
    </source>
</evidence>
<dbReference type="InterPro" id="IPR037796">
    <property type="entry name" value="TAF6"/>
</dbReference>
<proteinExistence type="inferred from homology"/>
<keyword evidence="6" id="KW-0175">Coiled coil</keyword>
<evidence type="ECO:0000256" key="5">
    <source>
        <dbReference type="ARBA" id="ARBA00023242"/>
    </source>
</evidence>